<dbReference type="SMART" id="SM00220">
    <property type="entry name" value="S_TKc"/>
    <property type="match status" value="1"/>
</dbReference>
<dbReference type="GO" id="GO:0005737">
    <property type="term" value="C:cytoplasm"/>
    <property type="evidence" value="ECO:0007669"/>
    <property type="project" value="TreeGrafter"/>
</dbReference>
<protein>
    <recommendedName>
        <fullName evidence="1">non-specific serine/threonine protein kinase</fullName>
        <ecNumber evidence="1">2.7.11.1</ecNumber>
    </recommendedName>
</protein>
<dbReference type="InterPro" id="IPR050629">
    <property type="entry name" value="STE20/SPS1-PAK"/>
</dbReference>
<dbReference type="Pfam" id="PF00069">
    <property type="entry name" value="Pkinase"/>
    <property type="match status" value="1"/>
</dbReference>
<feature type="compositionally biased region" description="Low complexity" evidence="5">
    <location>
        <begin position="85"/>
        <end position="96"/>
    </location>
</feature>
<sequence length="1106" mass="120174">MNPDGASVALEPQRADTFHNAALPYQHRGQAKGRAPGSQANGTAAAALPHHVASLPYLSDRTAEPTISSSQSTIYTGLHGIRSTPAAPHSAPIPAHLGSDRRYHDQNTNTSTGYRNQEYEGMTHSQSLGPTEFYTIGTMNSGPSPKTAGASRTARTPYTDPYGTGMAPSDPLVWSKPHDLSRSRQASSGSLARSFASEEDSKYQTPASKPLAAAANRVAGTFSRLTRLHKRPQARGTQPTSPYSPEVNLRTERDMTNHAPRNDSLSFSSRNENFSITSLDTSSPEMPSERSYSRHTRGTSERSQASSGGSLVLRDPMNSAPIPDTFDAVHRNISRAPSRNELQMNEAHFERLELIGRGAFGAVYRAKHLPSNTLVALKVIDLDTPDDDVSEIQREVALLSQMRQAHLKNIMKAGQIQERHLAVIMRETLVALDYIHKAGIIHRDIKAANILVTRTGQPMLCDFGIAASFVQGGTRGKRSTFIGTPYWMAPEVISEGKTYDFKADIWSLGITAYEIATGNPPHADQAQHQVITMIPRNAPPRLPDGPYSPALREFVAACLDEDPNARLAAEELMRLKWIRSYGKTPISILRELLAQYASWTKAGGVRTSLIQGKDGPLALRLAIEEPSVVPIEPEWKFHSTESSDLDTDADTTIASEPMQQPDHPLKRLFDRTQDANPPSKMPLSDTNISKPSQPKTPTIVNTKVSTPTPLSDLQASRGNRQAGTGFTGAGVTPFRFGIGSRATDPLSDPKLEKENEFVQDAQFEQLRSDQKKDIVVKAPSMTPTSPPSSTPERKARSPSQANPTSSSYDLDSASSPTQSNLANSPGSPGASSNATPVLRRVSRFTTSKPIDAQHPSLRMAVSSSSLMNEAYTSSIEEARKNEGTKSTNSPSFLEEPFSGFRPQGAISRTRSRSGSVADLRSRAYAHQATQSLTSRTRLAPIPSLNISTDEEEISAKELQGSSRDGTTALPSSVSLSKLSVPDDAAHHRDQHGGSDPTLVSTPQSQPSQPFHLSDPPTLDMPKHTKKGLVSTLKPLSLANEKRDVFQDNTPSTLFEGPALRSLDFAGLMNRQELHTELTQIVEDLGSWLDVLTFGIDRVLSPPLPRT</sequence>
<name>A0AAJ5YPI3_9BASI</name>
<dbReference type="InterPro" id="IPR000719">
    <property type="entry name" value="Prot_kinase_dom"/>
</dbReference>
<feature type="region of interest" description="Disordered" evidence="5">
    <location>
        <begin position="1"/>
        <end position="45"/>
    </location>
</feature>
<feature type="region of interest" description="Disordered" evidence="5">
    <location>
        <begin position="878"/>
        <end position="1024"/>
    </location>
</feature>
<feature type="compositionally biased region" description="Low complexity" evidence="5">
    <location>
        <begin position="969"/>
        <end position="981"/>
    </location>
</feature>
<dbReference type="Gene3D" id="1.10.510.10">
    <property type="entry name" value="Transferase(Phosphotransferase) domain 1"/>
    <property type="match status" value="1"/>
</dbReference>
<dbReference type="GO" id="GO:0005524">
    <property type="term" value="F:ATP binding"/>
    <property type="evidence" value="ECO:0007669"/>
    <property type="project" value="UniProtKB-UniRule"/>
</dbReference>
<dbReference type="AlphaFoldDB" id="A0AAJ5YPI3"/>
<reference evidence="7 8" key="1">
    <citation type="submission" date="2023-03" db="EMBL/GenBank/DDBJ databases">
        <title>Mating type loci evolution in Malassezia.</title>
        <authorList>
            <person name="Coelho M.A."/>
        </authorList>
    </citation>
    <scope>NUCLEOTIDE SEQUENCE [LARGE SCALE GENOMIC DNA]</scope>
    <source>
        <strain evidence="7 8">CBS 9725</strain>
    </source>
</reference>
<keyword evidence="7" id="KW-0808">Transferase</keyword>
<evidence type="ECO:0000256" key="3">
    <source>
        <dbReference type="ARBA" id="ARBA00022840"/>
    </source>
</evidence>
<keyword evidence="2 4" id="KW-0547">Nucleotide-binding</keyword>
<feature type="region of interest" description="Disordered" evidence="5">
    <location>
        <begin position="845"/>
        <end position="864"/>
    </location>
</feature>
<feature type="compositionally biased region" description="Basic and acidic residues" evidence="5">
    <location>
        <begin position="983"/>
        <end position="992"/>
    </location>
</feature>
<feature type="compositionally biased region" description="Polar residues" evidence="5">
    <location>
        <begin position="816"/>
        <end position="835"/>
    </location>
</feature>
<evidence type="ECO:0000313" key="8">
    <source>
        <dbReference type="Proteomes" id="UP001219567"/>
    </source>
</evidence>
<dbReference type="InterPro" id="IPR008271">
    <property type="entry name" value="Ser/Thr_kinase_AS"/>
</dbReference>
<feature type="region of interest" description="Disordered" evidence="5">
    <location>
        <begin position="141"/>
        <end position="212"/>
    </location>
</feature>
<feature type="binding site" evidence="4">
    <location>
        <position position="378"/>
    </location>
    <ligand>
        <name>ATP</name>
        <dbReference type="ChEBI" id="CHEBI:30616"/>
    </ligand>
</feature>
<evidence type="ECO:0000256" key="2">
    <source>
        <dbReference type="ARBA" id="ARBA00022741"/>
    </source>
</evidence>
<evidence type="ECO:0000256" key="4">
    <source>
        <dbReference type="PROSITE-ProRule" id="PRU10141"/>
    </source>
</evidence>
<dbReference type="FunFam" id="1.10.510.10:FF:000421">
    <property type="entry name" value="Serine/threonine-protein kinase PAK 6"/>
    <property type="match status" value="1"/>
</dbReference>
<dbReference type="PROSITE" id="PS50011">
    <property type="entry name" value="PROTEIN_KINASE_DOM"/>
    <property type="match status" value="1"/>
</dbReference>
<feature type="compositionally biased region" description="Low complexity" evidence="5">
    <location>
        <begin position="805"/>
        <end position="815"/>
    </location>
</feature>
<feature type="domain" description="Protein kinase" evidence="6">
    <location>
        <begin position="349"/>
        <end position="578"/>
    </location>
</feature>
<feature type="compositionally biased region" description="Polar residues" evidence="5">
    <location>
        <begin position="684"/>
        <end position="724"/>
    </location>
</feature>
<evidence type="ECO:0000256" key="5">
    <source>
        <dbReference type="SAM" id="MobiDB-lite"/>
    </source>
</evidence>
<feature type="region of interest" description="Disordered" evidence="5">
    <location>
        <begin position="763"/>
        <end position="836"/>
    </location>
</feature>
<organism evidence="7 8">
    <name type="scientific">Malassezia yamatoensis</name>
    <dbReference type="NCBI Taxonomy" id="253288"/>
    <lineage>
        <taxon>Eukaryota</taxon>
        <taxon>Fungi</taxon>
        <taxon>Dikarya</taxon>
        <taxon>Basidiomycota</taxon>
        <taxon>Ustilaginomycotina</taxon>
        <taxon>Malasseziomycetes</taxon>
        <taxon>Malasseziales</taxon>
        <taxon>Malasseziaceae</taxon>
        <taxon>Malassezia</taxon>
    </lineage>
</organism>
<proteinExistence type="predicted"/>
<feature type="compositionally biased region" description="Polar residues" evidence="5">
    <location>
        <begin position="263"/>
        <end position="285"/>
    </location>
</feature>
<dbReference type="EC" id="2.7.11.1" evidence="1"/>
<feature type="compositionally biased region" description="Polar residues" evidence="5">
    <location>
        <begin position="927"/>
        <end position="936"/>
    </location>
</feature>
<feature type="region of interest" description="Disordered" evidence="5">
    <location>
        <begin position="670"/>
        <end position="735"/>
    </location>
</feature>
<dbReference type="PROSITE" id="PS00107">
    <property type="entry name" value="PROTEIN_KINASE_ATP"/>
    <property type="match status" value="1"/>
</dbReference>
<dbReference type="EMBL" id="CP119943">
    <property type="protein sequence ID" value="WFC97726.1"/>
    <property type="molecule type" value="Genomic_DNA"/>
</dbReference>
<feature type="region of interest" description="Disordered" evidence="5">
    <location>
        <begin position="80"/>
        <end position="119"/>
    </location>
</feature>
<dbReference type="GO" id="GO:0004674">
    <property type="term" value="F:protein serine/threonine kinase activity"/>
    <property type="evidence" value="ECO:0007669"/>
    <property type="project" value="UniProtKB-EC"/>
</dbReference>
<keyword evidence="3 4" id="KW-0067">ATP-binding</keyword>
<feature type="region of interest" description="Disordered" evidence="5">
    <location>
        <begin position="224"/>
        <end position="320"/>
    </location>
</feature>
<evidence type="ECO:0000259" key="6">
    <source>
        <dbReference type="PROSITE" id="PS50011"/>
    </source>
</evidence>
<keyword evidence="7" id="KW-0418">Kinase</keyword>
<accession>A0AAJ5YPI3</accession>
<gene>
    <name evidence="7" type="primary">KIC1</name>
    <name evidence="7" type="ORF">MYAM1_000445</name>
</gene>
<dbReference type="PANTHER" id="PTHR48012:SF21">
    <property type="entry name" value="PH DOMAIN-CONTAINING PROTEIN"/>
    <property type="match status" value="1"/>
</dbReference>
<dbReference type="PROSITE" id="PS00108">
    <property type="entry name" value="PROTEIN_KINASE_ST"/>
    <property type="match status" value="1"/>
</dbReference>
<evidence type="ECO:0000256" key="1">
    <source>
        <dbReference type="ARBA" id="ARBA00012513"/>
    </source>
</evidence>
<dbReference type="Proteomes" id="UP001219567">
    <property type="component" value="Chromosome 1"/>
</dbReference>
<dbReference type="SUPFAM" id="SSF56112">
    <property type="entry name" value="Protein kinase-like (PK-like)"/>
    <property type="match status" value="1"/>
</dbReference>
<feature type="compositionally biased region" description="Basic and acidic residues" evidence="5">
    <location>
        <begin position="766"/>
        <end position="775"/>
    </location>
</feature>
<dbReference type="InterPro" id="IPR017441">
    <property type="entry name" value="Protein_kinase_ATP_BS"/>
</dbReference>
<evidence type="ECO:0000313" key="7">
    <source>
        <dbReference type="EMBL" id="WFC97726.1"/>
    </source>
</evidence>
<dbReference type="PANTHER" id="PTHR48012">
    <property type="entry name" value="STERILE20-LIKE KINASE, ISOFORM B-RELATED"/>
    <property type="match status" value="1"/>
</dbReference>
<keyword evidence="8" id="KW-1185">Reference proteome</keyword>
<dbReference type="InterPro" id="IPR011009">
    <property type="entry name" value="Kinase-like_dom_sf"/>
</dbReference>
<feature type="compositionally biased region" description="Polar residues" evidence="5">
    <location>
        <begin position="106"/>
        <end position="115"/>
    </location>
</feature>
<feature type="compositionally biased region" description="Polar residues" evidence="5">
    <location>
        <begin position="997"/>
        <end position="1010"/>
    </location>
</feature>